<dbReference type="RefSeq" id="WP_127826326.1">
    <property type="nucleotide sequence ID" value="NZ_RZYA01000001.1"/>
</dbReference>
<comment type="similarity">
    <text evidence="1">Belongs to the peptidase S33 family.</text>
</comment>
<dbReference type="SUPFAM" id="SSF53474">
    <property type="entry name" value="alpha/beta-Hydrolases"/>
    <property type="match status" value="1"/>
</dbReference>
<dbReference type="InterPro" id="IPR051601">
    <property type="entry name" value="Serine_prot/Carboxylest_S33"/>
</dbReference>
<protein>
    <submittedName>
        <fullName evidence="7">Alpha/beta hydrolase</fullName>
    </submittedName>
</protein>
<evidence type="ECO:0000256" key="1">
    <source>
        <dbReference type="ARBA" id="ARBA00010088"/>
    </source>
</evidence>
<evidence type="ECO:0000313" key="8">
    <source>
        <dbReference type="Proteomes" id="UP000283128"/>
    </source>
</evidence>
<evidence type="ECO:0000313" key="7">
    <source>
        <dbReference type="EMBL" id="RVU28740.1"/>
    </source>
</evidence>
<keyword evidence="2 5" id="KW-0732">Signal</keyword>
<gene>
    <name evidence="7" type="ORF">EOT10_02405</name>
</gene>
<feature type="domain" description="AB hydrolase-1" evidence="6">
    <location>
        <begin position="93"/>
        <end position="464"/>
    </location>
</feature>
<proteinExistence type="inferred from homology"/>
<name>A0A437Q2M7_9ACTN</name>
<comment type="caution">
    <text evidence="7">The sequence shown here is derived from an EMBL/GenBank/DDBJ whole genome shotgun (WGS) entry which is preliminary data.</text>
</comment>
<evidence type="ECO:0000256" key="2">
    <source>
        <dbReference type="ARBA" id="ARBA00022729"/>
    </source>
</evidence>
<dbReference type="Pfam" id="PF00561">
    <property type="entry name" value="Abhydrolase_1"/>
    <property type="match status" value="1"/>
</dbReference>
<dbReference type="AlphaFoldDB" id="A0A437Q2M7"/>
<evidence type="ECO:0000256" key="4">
    <source>
        <dbReference type="SAM" id="MobiDB-lite"/>
    </source>
</evidence>
<feature type="chain" id="PRO_5019552850" evidence="5">
    <location>
        <begin position="27"/>
        <end position="532"/>
    </location>
</feature>
<dbReference type="Gene3D" id="3.40.50.1820">
    <property type="entry name" value="alpha/beta hydrolase"/>
    <property type="match status" value="1"/>
</dbReference>
<dbReference type="OrthoDB" id="4498590at2"/>
<dbReference type="PANTHER" id="PTHR43248:SF29">
    <property type="entry name" value="TRIPEPTIDYL AMINOPEPTIDASE"/>
    <property type="match status" value="1"/>
</dbReference>
<dbReference type="EMBL" id="RZYA01000001">
    <property type="protein sequence ID" value="RVU28740.1"/>
    <property type="molecule type" value="Genomic_DNA"/>
</dbReference>
<reference evidence="7 8" key="1">
    <citation type="submission" date="2019-01" db="EMBL/GenBank/DDBJ databases">
        <title>Genome sequences of Streptomyces and Rhizobium isolates collected from root and soil.</title>
        <authorList>
            <person name="Chhettri S."/>
            <person name="Sevigny J.L."/>
            <person name="Sen A."/>
            <person name="Ennis N."/>
            <person name="Tisa L."/>
        </authorList>
    </citation>
    <scope>NUCLEOTIDE SEQUENCE [LARGE SCALE GENOMIC DNA]</scope>
    <source>
        <strain evidence="7 8">San01</strain>
    </source>
</reference>
<feature type="signal peptide" evidence="5">
    <location>
        <begin position="1"/>
        <end position="26"/>
    </location>
</feature>
<accession>A0A437Q2M7</accession>
<organism evidence="7 8">
    <name type="scientific">Streptomyces antnestii</name>
    <dbReference type="NCBI Taxonomy" id="2494256"/>
    <lineage>
        <taxon>Bacteria</taxon>
        <taxon>Bacillati</taxon>
        <taxon>Actinomycetota</taxon>
        <taxon>Actinomycetes</taxon>
        <taxon>Kitasatosporales</taxon>
        <taxon>Streptomycetaceae</taxon>
        <taxon>Streptomyces</taxon>
    </lineage>
</organism>
<dbReference type="InterPro" id="IPR029058">
    <property type="entry name" value="AB_hydrolase_fold"/>
</dbReference>
<keyword evidence="3 7" id="KW-0378">Hydrolase</keyword>
<evidence type="ECO:0000256" key="3">
    <source>
        <dbReference type="ARBA" id="ARBA00022801"/>
    </source>
</evidence>
<dbReference type="GO" id="GO:0016787">
    <property type="term" value="F:hydrolase activity"/>
    <property type="evidence" value="ECO:0007669"/>
    <property type="project" value="UniProtKB-KW"/>
</dbReference>
<feature type="region of interest" description="Disordered" evidence="4">
    <location>
        <begin position="504"/>
        <end position="532"/>
    </location>
</feature>
<evidence type="ECO:0000259" key="6">
    <source>
        <dbReference type="Pfam" id="PF00561"/>
    </source>
</evidence>
<keyword evidence="8" id="KW-1185">Reference proteome</keyword>
<dbReference type="InterPro" id="IPR000073">
    <property type="entry name" value="AB_hydrolase_1"/>
</dbReference>
<sequence>MNKRAAALCGAATVVAGLLAAAPASAGSATVPATFAPSAPRSALTWKDCGTKDYPALQCSSVRVPLDHARPGGRQITLALSRIRHTAKTSQGPLLVNPGGPGGSGLKLAGFVAGGLPKKVAAQYDVVGFDPRGVGKSKPALDCRPGYFKPVRPASVPSSPAVERAGLDRAQGFAAACAAKYADVLPYIDTVSTARDVDAIRAALGAPKLSYFGYSYGTYLGAVYAKLYPHRVRRLVLDSIVDPTGVWYDDNMNQDHAFNARHQAFLAWVAQHDTTYKLGKDPAKVEAEWYAMRAAVQKKPAGKKVGAGELEDTFIPGGYYDGYWPYLAEAFAAYVKDKDPEPLVRTYKKFGAVDAAGDNGYSVYTAVQCRDARWPRDWNTWHADNWQANEKAPFSTWNNAWYNAPCAFWPTSRLDPPDVSNDELPPTLLFQATDDAATPYEGGVTVHRELRGSSLVVEEGGGNHGITLSGNTCLDRYLTDYLSTGKTPHGTGEADAVCKKLPAPKPLTKKATPTPATGPNGTRLHGLLGFRS</sequence>
<dbReference type="PANTHER" id="PTHR43248">
    <property type="entry name" value="2-SUCCINYL-6-HYDROXY-2,4-CYCLOHEXADIENE-1-CARBOXYLATE SYNTHASE"/>
    <property type="match status" value="1"/>
</dbReference>
<evidence type="ECO:0000256" key="5">
    <source>
        <dbReference type="SAM" id="SignalP"/>
    </source>
</evidence>
<dbReference type="Proteomes" id="UP000283128">
    <property type="component" value="Unassembled WGS sequence"/>
</dbReference>